<keyword evidence="7" id="KW-0282">Flagellum</keyword>
<dbReference type="Gene3D" id="2.60.40.4070">
    <property type="match status" value="1"/>
</dbReference>
<dbReference type="Proteomes" id="UP000434052">
    <property type="component" value="Unassembled WGS sequence"/>
</dbReference>
<evidence type="ECO:0000256" key="2">
    <source>
        <dbReference type="ARBA" id="ARBA00016013"/>
    </source>
</evidence>
<dbReference type="Pfam" id="PF13860">
    <property type="entry name" value="FlgD_ig"/>
    <property type="match status" value="1"/>
</dbReference>
<evidence type="ECO:0000313" key="8">
    <source>
        <dbReference type="Proteomes" id="UP000434052"/>
    </source>
</evidence>
<evidence type="ECO:0000259" key="6">
    <source>
        <dbReference type="Pfam" id="PF13860"/>
    </source>
</evidence>
<dbReference type="Pfam" id="PF03963">
    <property type="entry name" value="FlgD"/>
    <property type="match status" value="1"/>
</dbReference>
<comment type="function">
    <text evidence="4 5">Required for flagellar hook formation. May act as a scaffolding protein.</text>
</comment>
<protein>
    <recommendedName>
        <fullName evidence="2 5">Basal-body rod modification protein FlgD</fullName>
    </recommendedName>
</protein>
<evidence type="ECO:0000256" key="3">
    <source>
        <dbReference type="ARBA" id="ARBA00022795"/>
    </source>
</evidence>
<evidence type="ECO:0000256" key="5">
    <source>
        <dbReference type="RuleBase" id="RU362076"/>
    </source>
</evidence>
<name>A0A6P1ZG09_9BACT</name>
<dbReference type="InterPro" id="IPR005648">
    <property type="entry name" value="FlgD"/>
</dbReference>
<dbReference type="OrthoDB" id="9785233at2"/>
<dbReference type="AlphaFoldDB" id="A0A6P1ZG09"/>
<evidence type="ECO:0000256" key="4">
    <source>
        <dbReference type="ARBA" id="ARBA00024746"/>
    </source>
</evidence>
<reference evidence="7 8" key="1">
    <citation type="submission" date="2018-06" db="EMBL/GenBank/DDBJ databases">
        <title>Complete genome of Desulfovibrio marinus P48SEP.</title>
        <authorList>
            <person name="Crispim J.S."/>
            <person name="Vidigal P.M.P."/>
            <person name="Silva L.C.F."/>
            <person name="Araujo L.C."/>
            <person name="Laguardia C.N."/>
            <person name="Dias R.S."/>
            <person name="Sousa M.P."/>
            <person name="Paula S.O."/>
            <person name="Silva C."/>
        </authorList>
    </citation>
    <scope>NUCLEOTIDE SEQUENCE [LARGE SCALE GENOMIC DNA]</scope>
    <source>
        <strain evidence="7 8">P48SEP</strain>
    </source>
</reference>
<dbReference type="InterPro" id="IPR025965">
    <property type="entry name" value="FlgD/Vpr_Ig-like"/>
</dbReference>
<dbReference type="EMBL" id="QMIF01000013">
    <property type="protein sequence ID" value="TVM31851.1"/>
    <property type="molecule type" value="Genomic_DNA"/>
</dbReference>
<gene>
    <name evidence="7" type="ORF">DQK91_16710</name>
</gene>
<organism evidence="7 8">
    <name type="scientific">Oceanidesulfovibrio marinus</name>
    <dbReference type="NCBI Taxonomy" id="370038"/>
    <lineage>
        <taxon>Bacteria</taxon>
        <taxon>Pseudomonadati</taxon>
        <taxon>Thermodesulfobacteriota</taxon>
        <taxon>Desulfovibrionia</taxon>
        <taxon>Desulfovibrionales</taxon>
        <taxon>Desulfovibrionaceae</taxon>
        <taxon>Oceanidesulfovibrio</taxon>
    </lineage>
</organism>
<keyword evidence="7" id="KW-0966">Cell projection</keyword>
<keyword evidence="3 5" id="KW-1005">Bacterial flagellum biogenesis</keyword>
<comment type="similarity">
    <text evidence="1 5">Belongs to the FlgD family.</text>
</comment>
<dbReference type="Gene3D" id="2.30.30.910">
    <property type="match status" value="1"/>
</dbReference>
<proteinExistence type="inferred from homology"/>
<evidence type="ECO:0000313" key="7">
    <source>
        <dbReference type="EMBL" id="TVM31851.1"/>
    </source>
</evidence>
<sequence length="233" mass="25148">MRKRRRCMETESILQSSAYTTTSTDTATPSNELDDDAFMTLFIAQLENQDPLNPMDNTDMLAQLAQFTTVEQLSSMNENIASMLDQSNAQVINSAVSYIGLDVVAEGDQVSVGDDGVSPLYYTLSDDATEAMAYIYDEDGSLVDTVALSDLEKGEHTFQWNGLNSDDAQVAKGNYSVGIIALDDQGDFIPVSTLCQGTVVGMSAQNGTTVFELADGRTVNMMSVTDVYTNSAS</sequence>
<evidence type="ECO:0000256" key="1">
    <source>
        <dbReference type="ARBA" id="ARBA00010577"/>
    </source>
</evidence>
<keyword evidence="7" id="KW-0969">Cilium</keyword>
<comment type="caution">
    <text evidence="7">The sequence shown here is derived from an EMBL/GenBank/DDBJ whole genome shotgun (WGS) entry which is preliminary data.</text>
</comment>
<dbReference type="GO" id="GO:0044781">
    <property type="term" value="P:bacterial-type flagellum organization"/>
    <property type="evidence" value="ECO:0007669"/>
    <property type="project" value="UniProtKB-UniRule"/>
</dbReference>
<feature type="domain" description="FlgD/Vpr Ig-like" evidence="6">
    <location>
        <begin position="107"/>
        <end position="179"/>
    </location>
</feature>
<accession>A0A6P1ZG09</accession>